<organism evidence="2 3">
    <name type="scientific">Undibacterium hunanense</name>
    <dbReference type="NCBI Taxonomy" id="2762292"/>
    <lineage>
        <taxon>Bacteria</taxon>
        <taxon>Pseudomonadati</taxon>
        <taxon>Pseudomonadota</taxon>
        <taxon>Betaproteobacteria</taxon>
        <taxon>Burkholderiales</taxon>
        <taxon>Oxalobacteraceae</taxon>
        <taxon>Undibacterium</taxon>
    </lineage>
</organism>
<accession>A0ABR6ZWR5</accession>
<protein>
    <submittedName>
        <fullName evidence="2">Uncharacterized protein</fullName>
    </submittedName>
</protein>
<comment type="caution">
    <text evidence="2">The sequence shown here is derived from an EMBL/GenBank/DDBJ whole genome shotgun (WGS) entry which is preliminary data.</text>
</comment>
<dbReference type="RefSeq" id="WP_186949329.1">
    <property type="nucleotide sequence ID" value="NZ_JACOGF010000013.1"/>
</dbReference>
<reference evidence="2 3" key="1">
    <citation type="submission" date="2020-08" db="EMBL/GenBank/DDBJ databases">
        <title>Novel species isolated from subtropical streams in China.</title>
        <authorList>
            <person name="Lu H."/>
        </authorList>
    </citation>
    <scope>NUCLEOTIDE SEQUENCE [LARGE SCALE GENOMIC DNA]</scope>
    <source>
        <strain evidence="2 3">CY18W</strain>
    </source>
</reference>
<proteinExistence type="predicted"/>
<evidence type="ECO:0000313" key="2">
    <source>
        <dbReference type="EMBL" id="MBC3920063.1"/>
    </source>
</evidence>
<evidence type="ECO:0000256" key="1">
    <source>
        <dbReference type="SAM" id="Phobius"/>
    </source>
</evidence>
<feature type="transmembrane region" description="Helical" evidence="1">
    <location>
        <begin position="49"/>
        <end position="66"/>
    </location>
</feature>
<keyword evidence="3" id="KW-1185">Reference proteome</keyword>
<evidence type="ECO:0000313" key="3">
    <source>
        <dbReference type="Proteomes" id="UP000650424"/>
    </source>
</evidence>
<keyword evidence="1" id="KW-0812">Transmembrane</keyword>
<feature type="transmembrane region" description="Helical" evidence="1">
    <location>
        <begin position="21"/>
        <end position="43"/>
    </location>
</feature>
<keyword evidence="1" id="KW-0472">Membrane</keyword>
<dbReference type="Proteomes" id="UP000650424">
    <property type="component" value="Unassembled WGS sequence"/>
</dbReference>
<dbReference type="EMBL" id="JACOGF010000013">
    <property type="protein sequence ID" value="MBC3920063.1"/>
    <property type="molecule type" value="Genomic_DNA"/>
</dbReference>
<sequence>MKRPTQSDLNSAAATNTLTNLFGGVFFLTAAAMAFGLIVGGDSRWDQKLTAYVVIGGFIAWLTYLVRSGDRRRKSAVEAANKAYGSNFRLDKAFGFSSGTDLVMFDTEAKKIMFNKFHGKCVWVFDFAQVSKWSILWKEETKVQGNAVVTKTNNYQIKFFLDDLQTPSVTMGVGKHSAEDWSHKIGLILSGQKLPD</sequence>
<gene>
    <name evidence="2" type="ORF">H8L32_21530</name>
</gene>
<keyword evidence="1" id="KW-1133">Transmembrane helix</keyword>
<name>A0ABR6ZWR5_9BURK</name>